<reference evidence="2" key="1">
    <citation type="journal article" date="2019" name="Int. J. Syst. Evol. Microbiol.">
        <title>The Global Catalogue of Microorganisms (GCM) 10K type strain sequencing project: providing services to taxonomists for standard genome sequencing and annotation.</title>
        <authorList>
            <consortium name="The Broad Institute Genomics Platform"/>
            <consortium name="The Broad Institute Genome Sequencing Center for Infectious Disease"/>
            <person name="Wu L."/>
            <person name="Ma J."/>
        </authorList>
    </citation>
    <scope>NUCLEOTIDE SEQUENCE [LARGE SCALE GENOMIC DNA]</scope>
    <source>
        <strain evidence="2">PCU 280</strain>
    </source>
</reference>
<dbReference type="InterPro" id="IPR027417">
    <property type="entry name" value="P-loop_NTPase"/>
</dbReference>
<keyword evidence="2" id="KW-1185">Reference proteome</keyword>
<gene>
    <name evidence="1" type="ORF">ACFP56_10170</name>
</gene>
<organism evidence="1 2">
    <name type="scientific">Paenibacillus septentrionalis</name>
    <dbReference type="NCBI Taxonomy" id="429342"/>
    <lineage>
        <taxon>Bacteria</taxon>
        <taxon>Bacillati</taxon>
        <taxon>Bacillota</taxon>
        <taxon>Bacilli</taxon>
        <taxon>Bacillales</taxon>
        <taxon>Paenibacillaceae</taxon>
        <taxon>Paenibacillus</taxon>
    </lineage>
</organism>
<name>A0ABW1V4V2_9BACL</name>
<proteinExistence type="predicted"/>
<evidence type="ECO:0000313" key="2">
    <source>
        <dbReference type="Proteomes" id="UP001596233"/>
    </source>
</evidence>
<dbReference type="Proteomes" id="UP001596233">
    <property type="component" value="Unassembled WGS sequence"/>
</dbReference>
<accession>A0ABW1V4V2</accession>
<dbReference type="Gene3D" id="3.40.50.300">
    <property type="entry name" value="P-loop containing nucleotide triphosphate hydrolases"/>
    <property type="match status" value="1"/>
</dbReference>
<evidence type="ECO:0000313" key="1">
    <source>
        <dbReference type="EMBL" id="MFC6332988.1"/>
    </source>
</evidence>
<dbReference type="SUPFAM" id="SSF52540">
    <property type="entry name" value="P-loop containing nucleoside triphosphate hydrolases"/>
    <property type="match status" value="1"/>
</dbReference>
<dbReference type="EMBL" id="JBHSTE010000003">
    <property type="protein sequence ID" value="MFC6332988.1"/>
    <property type="molecule type" value="Genomic_DNA"/>
</dbReference>
<dbReference type="RefSeq" id="WP_379233984.1">
    <property type="nucleotide sequence ID" value="NZ_JBHSTE010000003.1"/>
</dbReference>
<comment type="caution">
    <text evidence="1">The sequence shown here is derived from an EMBL/GenBank/DDBJ whole genome shotgun (WGS) entry which is preliminary data.</text>
</comment>
<sequence length="181" mass="20901">MIIMINGAFGAGKTSAAYMLHQMLDNSLVFDPEEIGDMLRKIVPEHIRDEKERTDDFQDMELWRILTVDTARELIGKYNKDLIIPMTIYKTDNFEYILNGLKSIDPALHHFCLLASESTIKQRLQKRGDALDGWTYQQTLKCTQALTDSRFEQFIETDNISIDDVVNTITEKLAIYQDCTQ</sequence>
<dbReference type="Pfam" id="PF13671">
    <property type="entry name" value="AAA_33"/>
    <property type="match status" value="1"/>
</dbReference>
<protein>
    <submittedName>
        <fullName evidence="1">AAA family ATPase</fullName>
    </submittedName>
</protein>